<evidence type="ECO:0000256" key="10">
    <source>
        <dbReference type="ARBA" id="ARBA00048975"/>
    </source>
</evidence>
<dbReference type="SUPFAM" id="SSF53756">
    <property type="entry name" value="UDP-Glycosyltransferase/glycogen phosphorylase"/>
    <property type="match status" value="1"/>
</dbReference>
<gene>
    <name evidence="11" type="primary">lpxB</name>
    <name evidence="12" type="ORF">BOW51_04045</name>
</gene>
<protein>
    <recommendedName>
        <fullName evidence="4 11">Lipid-A-disaccharide synthase</fullName>
        <ecNumber evidence="3 11">2.4.1.182</ecNumber>
    </recommendedName>
</protein>
<dbReference type="Proteomes" id="UP000190896">
    <property type="component" value="Unassembled WGS sequence"/>
</dbReference>
<name>A0A1T2KW74_9GAMM</name>
<evidence type="ECO:0000256" key="11">
    <source>
        <dbReference type="HAMAP-Rule" id="MF_00392"/>
    </source>
</evidence>
<keyword evidence="9 11" id="KW-0443">Lipid metabolism</keyword>
<evidence type="ECO:0000256" key="2">
    <source>
        <dbReference type="ARBA" id="ARBA00007868"/>
    </source>
</evidence>
<evidence type="ECO:0000256" key="6">
    <source>
        <dbReference type="ARBA" id="ARBA00022556"/>
    </source>
</evidence>
<dbReference type="NCBIfam" id="TIGR00215">
    <property type="entry name" value="lpxB"/>
    <property type="match status" value="1"/>
</dbReference>
<accession>A0A1T2KW74</accession>
<dbReference type="PANTHER" id="PTHR30372">
    <property type="entry name" value="LIPID-A-DISACCHARIDE SYNTHASE"/>
    <property type="match status" value="1"/>
</dbReference>
<comment type="function">
    <text evidence="1 11">Condensation of UDP-2,3-diacylglucosamine and 2,3-diacylglucosamine-1-phosphate to form lipid A disaccharide, a precursor of lipid A, a phosphorylated glycolipid that anchors the lipopolysaccharide to the outer membrane of the cell.</text>
</comment>
<comment type="similarity">
    <text evidence="2 11">Belongs to the LpxB family.</text>
</comment>
<keyword evidence="6 11" id="KW-0441">Lipid A biosynthesis</keyword>
<dbReference type="GO" id="GO:0016020">
    <property type="term" value="C:membrane"/>
    <property type="evidence" value="ECO:0007669"/>
    <property type="project" value="GOC"/>
</dbReference>
<comment type="pathway">
    <text evidence="11">Bacterial outer membrane biogenesis; LPS lipid A biosynthesis.</text>
</comment>
<evidence type="ECO:0000256" key="3">
    <source>
        <dbReference type="ARBA" id="ARBA00012687"/>
    </source>
</evidence>
<keyword evidence="7 11" id="KW-0328">Glycosyltransferase</keyword>
<keyword evidence="5 11" id="KW-0444">Lipid biosynthesis</keyword>
<dbReference type="UniPathway" id="UPA00973"/>
<dbReference type="HAMAP" id="MF_00392">
    <property type="entry name" value="LpxB"/>
    <property type="match status" value="1"/>
</dbReference>
<evidence type="ECO:0000256" key="1">
    <source>
        <dbReference type="ARBA" id="ARBA00002056"/>
    </source>
</evidence>
<dbReference type="GO" id="GO:0008915">
    <property type="term" value="F:lipid-A-disaccharide synthase activity"/>
    <property type="evidence" value="ECO:0007669"/>
    <property type="project" value="UniProtKB-UniRule"/>
</dbReference>
<dbReference type="GO" id="GO:0005543">
    <property type="term" value="F:phospholipid binding"/>
    <property type="evidence" value="ECO:0007669"/>
    <property type="project" value="TreeGrafter"/>
</dbReference>
<comment type="caution">
    <text evidence="12">The sequence shown here is derived from an EMBL/GenBank/DDBJ whole genome shotgun (WGS) entry which is preliminary data.</text>
</comment>
<dbReference type="Pfam" id="PF02684">
    <property type="entry name" value="LpxB"/>
    <property type="match status" value="1"/>
</dbReference>
<dbReference type="EMBL" id="MPRJ01000018">
    <property type="protein sequence ID" value="OOZ37085.1"/>
    <property type="molecule type" value="Genomic_DNA"/>
</dbReference>
<evidence type="ECO:0000256" key="5">
    <source>
        <dbReference type="ARBA" id="ARBA00022516"/>
    </source>
</evidence>
<evidence type="ECO:0000256" key="8">
    <source>
        <dbReference type="ARBA" id="ARBA00022679"/>
    </source>
</evidence>
<keyword evidence="8 11" id="KW-0808">Transferase</keyword>
<dbReference type="InterPro" id="IPR003835">
    <property type="entry name" value="Glyco_trans_19"/>
</dbReference>
<dbReference type="AlphaFoldDB" id="A0A1T2KW74"/>
<proteinExistence type="inferred from homology"/>
<evidence type="ECO:0000313" key="12">
    <source>
        <dbReference type="EMBL" id="OOZ37085.1"/>
    </source>
</evidence>
<evidence type="ECO:0000313" key="13">
    <source>
        <dbReference type="Proteomes" id="UP000190896"/>
    </source>
</evidence>
<sequence>MADTLRVGIVANEVSGDHLAASLIRALRTKHPDIQFEGMTGPAMAGEGCKSLAVIDPVMGLAEVLKHLPSLISTRKALFKHFVENPPDVFIGVDAPDFNLQLETRLRESGIKTVHFVSPTVWAWRQKRVKKVHKAVGLMLSIFPFEVDFLREHDVPVACVGHPLADEIPLENDATASRERLGIPADVPVIGILPGSRMSELKGLSETFIRTAQWCHEREPRLQFVTPLVNARIREAFESELERLAPDLPIHLVDGSSRDAILSSDQVLTASGTATLETLLLKRPMVVGYRLHWLTYWLVNTFDLLKIPHFAMANLLSPEPLAPEFLQDECNPEQLGPALMELLNAPERRAEIRSVYGEIHKHMRLNAAETAAGAVLELIRGRPGS</sequence>
<dbReference type="EC" id="2.4.1.182" evidence="3 11"/>
<evidence type="ECO:0000256" key="4">
    <source>
        <dbReference type="ARBA" id="ARBA00020902"/>
    </source>
</evidence>
<evidence type="ECO:0000256" key="7">
    <source>
        <dbReference type="ARBA" id="ARBA00022676"/>
    </source>
</evidence>
<dbReference type="PANTHER" id="PTHR30372:SF4">
    <property type="entry name" value="LIPID-A-DISACCHARIDE SYNTHASE, MITOCHONDRIAL-RELATED"/>
    <property type="match status" value="1"/>
</dbReference>
<reference evidence="12 13" key="1">
    <citation type="submission" date="2016-11" db="EMBL/GenBank/DDBJ databases">
        <title>Mixed transmission modes and dynamic genome evolution in an obligate animal-bacterial symbiosis.</title>
        <authorList>
            <person name="Russell S.L."/>
            <person name="Corbett-Detig R.B."/>
            <person name="Cavanaugh C.M."/>
        </authorList>
    </citation>
    <scope>NUCLEOTIDE SEQUENCE [LARGE SCALE GENOMIC DNA]</scope>
    <source>
        <strain evidence="12">Se-Cadez</strain>
    </source>
</reference>
<organism evidence="12 13">
    <name type="scientific">Solemya velesiana gill symbiont</name>
    <dbReference type="NCBI Taxonomy" id="1918948"/>
    <lineage>
        <taxon>Bacteria</taxon>
        <taxon>Pseudomonadati</taxon>
        <taxon>Pseudomonadota</taxon>
        <taxon>Gammaproteobacteria</taxon>
        <taxon>sulfur-oxidizing symbionts</taxon>
    </lineage>
</organism>
<dbReference type="OrthoDB" id="9801642at2"/>
<keyword evidence="13" id="KW-1185">Reference proteome</keyword>
<comment type="catalytic activity">
    <reaction evidence="10 11">
        <text>a lipid X + a UDP-2-N,3-O-bis[(3R)-3-hydroxyacyl]-alpha-D-glucosamine = a lipid A disaccharide + UDP + H(+)</text>
        <dbReference type="Rhea" id="RHEA:67828"/>
        <dbReference type="ChEBI" id="CHEBI:15378"/>
        <dbReference type="ChEBI" id="CHEBI:58223"/>
        <dbReference type="ChEBI" id="CHEBI:137748"/>
        <dbReference type="ChEBI" id="CHEBI:176338"/>
        <dbReference type="ChEBI" id="CHEBI:176343"/>
        <dbReference type="EC" id="2.4.1.182"/>
    </reaction>
</comment>
<evidence type="ECO:0000256" key="9">
    <source>
        <dbReference type="ARBA" id="ARBA00023098"/>
    </source>
</evidence>
<dbReference type="GO" id="GO:0009245">
    <property type="term" value="P:lipid A biosynthetic process"/>
    <property type="evidence" value="ECO:0007669"/>
    <property type="project" value="UniProtKB-UniRule"/>
</dbReference>
<dbReference type="RefSeq" id="WP_078486236.1">
    <property type="nucleotide sequence ID" value="NZ_MPRJ01000018.1"/>
</dbReference>